<keyword evidence="1" id="KW-0472">Membrane</keyword>
<comment type="caution">
    <text evidence="2">The sequence shown here is derived from an EMBL/GenBank/DDBJ whole genome shotgun (WGS) entry which is preliminary data.</text>
</comment>
<feature type="transmembrane region" description="Helical" evidence="1">
    <location>
        <begin position="75"/>
        <end position="97"/>
    </location>
</feature>
<keyword evidence="1" id="KW-0812">Transmembrane</keyword>
<dbReference type="STRING" id="1798516.A2950_01725"/>
<proteinExistence type="predicted"/>
<evidence type="ECO:0000256" key="1">
    <source>
        <dbReference type="SAM" id="Phobius"/>
    </source>
</evidence>
<gene>
    <name evidence="2" type="ORF">A2950_01725</name>
</gene>
<organism evidence="2 3">
    <name type="scientific">Candidatus Kaiserbacteria bacterium RIFCSPLOWO2_01_FULL_55_19</name>
    <dbReference type="NCBI Taxonomy" id="1798516"/>
    <lineage>
        <taxon>Bacteria</taxon>
        <taxon>Candidatus Kaiseribacteriota</taxon>
    </lineage>
</organism>
<feature type="transmembrane region" description="Helical" evidence="1">
    <location>
        <begin position="12"/>
        <end position="33"/>
    </location>
</feature>
<evidence type="ECO:0000313" key="2">
    <source>
        <dbReference type="EMBL" id="OGG76303.1"/>
    </source>
</evidence>
<protein>
    <submittedName>
        <fullName evidence="2">Uncharacterized protein</fullName>
    </submittedName>
</protein>
<dbReference type="EMBL" id="MFMD01000034">
    <property type="protein sequence ID" value="OGG76303.1"/>
    <property type="molecule type" value="Genomic_DNA"/>
</dbReference>
<sequence>MDIPFMLKKIATPLVLASFLSVAFFGFAAMSYGPDGRMQGDCPFSVTGVSLCPQNALFGAIHHLSAYQSFISVPIGFNLTVLLIALFAFSIALILFWDPPILTPIASAGFLYESPHPPSYNKKRVHWLSLLENSPSFR</sequence>
<dbReference type="Proteomes" id="UP000176714">
    <property type="component" value="Unassembled WGS sequence"/>
</dbReference>
<dbReference type="AlphaFoldDB" id="A0A1F6ERP7"/>
<name>A0A1F6ERP7_9BACT</name>
<reference evidence="2 3" key="1">
    <citation type="journal article" date="2016" name="Nat. Commun.">
        <title>Thousands of microbial genomes shed light on interconnected biogeochemical processes in an aquifer system.</title>
        <authorList>
            <person name="Anantharaman K."/>
            <person name="Brown C.T."/>
            <person name="Hug L.A."/>
            <person name="Sharon I."/>
            <person name="Castelle C.J."/>
            <person name="Probst A.J."/>
            <person name="Thomas B.C."/>
            <person name="Singh A."/>
            <person name="Wilkins M.J."/>
            <person name="Karaoz U."/>
            <person name="Brodie E.L."/>
            <person name="Williams K.H."/>
            <person name="Hubbard S.S."/>
            <person name="Banfield J.F."/>
        </authorList>
    </citation>
    <scope>NUCLEOTIDE SEQUENCE [LARGE SCALE GENOMIC DNA]</scope>
</reference>
<accession>A0A1F6ERP7</accession>
<evidence type="ECO:0000313" key="3">
    <source>
        <dbReference type="Proteomes" id="UP000176714"/>
    </source>
</evidence>
<keyword evidence="1" id="KW-1133">Transmembrane helix</keyword>